<comment type="caution">
    <text evidence="2">The sequence shown here is derived from an EMBL/GenBank/DDBJ whole genome shotgun (WGS) entry which is preliminary data.</text>
</comment>
<evidence type="ECO:0000313" key="2">
    <source>
        <dbReference type="EMBL" id="GAA1619600.1"/>
    </source>
</evidence>
<reference evidence="3" key="1">
    <citation type="journal article" date="2019" name="Int. J. Syst. Evol. Microbiol.">
        <title>The Global Catalogue of Microorganisms (GCM) 10K type strain sequencing project: providing services to taxonomists for standard genome sequencing and annotation.</title>
        <authorList>
            <consortium name="The Broad Institute Genomics Platform"/>
            <consortium name="The Broad Institute Genome Sequencing Center for Infectious Disease"/>
            <person name="Wu L."/>
            <person name="Ma J."/>
        </authorList>
    </citation>
    <scope>NUCLEOTIDE SEQUENCE [LARGE SCALE GENOMIC DNA]</scope>
    <source>
        <strain evidence="3">JCM 14969</strain>
    </source>
</reference>
<protein>
    <submittedName>
        <fullName evidence="2">Uncharacterized protein</fullName>
    </submittedName>
</protein>
<keyword evidence="1" id="KW-1133">Transmembrane helix</keyword>
<sequence length="207" mass="22445">MLSGREIVVLRRKIWMAGSGFLAVIGLVSAVLFINWLTALVVFLMPAFVVGSVYLSVLSVSEQVTRRLLGEVVRWAVRAGAGVLAISGYAASIGLATLPLVVLIAATAPLALAENSNQEQHPQPWLPVEPAGLTDAELCAAWQHSSAALSDTSAPESRQLLAELRRRYLDELERRHPQVFAKWLQAMPAAGVDLVDYYLRESGQGED</sequence>
<feature type="transmembrane region" description="Helical" evidence="1">
    <location>
        <begin position="14"/>
        <end position="34"/>
    </location>
</feature>
<dbReference type="RefSeq" id="WP_344222642.1">
    <property type="nucleotide sequence ID" value="NZ_BAAAOS010000070.1"/>
</dbReference>
<feature type="transmembrane region" description="Helical" evidence="1">
    <location>
        <begin position="40"/>
        <end position="60"/>
    </location>
</feature>
<evidence type="ECO:0000313" key="3">
    <source>
        <dbReference type="Proteomes" id="UP001500393"/>
    </source>
</evidence>
<name>A0ABP4QT79_9ACTN</name>
<keyword evidence="1" id="KW-0472">Membrane</keyword>
<proteinExistence type="predicted"/>
<gene>
    <name evidence="2" type="ORF">GCM10009789_86640</name>
</gene>
<organism evidence="2 3">
    <name type="scientific">Kribbella sancticallisti</name>
    <dbReference type="NCBI Taxonomy" id="460087"/>
    <lineage>
        <taxon>Bacteria</taxon>
        <taxon>Bacillati</taxon>
        <taxon>Actinomycetota</taxon>
        <taxon>Actinomycetes</taxon>
        <taxon>Propionibacteriales</taxon>
        <taxon>Kribbellaceae</taxon>
        <taxon>Kribbella</taxon>
    </lineage>
</organism>
<keyword evidence="1" id="KW-0812">Transmembrane</keyword>
<dbReference type="EMBL" id="BAAAOS010000070">
    <property type="protein sequence ID" value="GAA1619600.1"/>
    <property type="molecule type" value="Genomic_DNA"/>
</dbReference>
<dbReference type="Proteomes" id="UP001500393">
    <property type="component" value="Unassembled WGS sequence"/>
</dbReference>
<keyword evidence="3" id="KW-1185">Reference proteome</keyword>
<accession>A0ABP4QT79</accession>
<evidence type="ECO:0000256" key="1">
    <source>
        <dbReference type="SAM" id="Phobius"/>
    </source>
</evidence>